<keyword evidence="10" id="KW-1185">Reference proteome</keyword>
<feature type="domain" description="RNA polymerase sigma-70 region 2" evidence="7">
    <location>
        <begin position="25"/>
        <end position="90"/>
    </location>
</feature>
<keyword evidence="6" id="KW-0804">Transcription</keyword>
<proteinExistence type="inferred from homology"/>
<dbReference type="Gene3D" id="1.10.1740.10">
    <property type="match status" value="1"/>
</dbReference>
<evidence type="ECO:0000259" key="7">
    <source>
        <dbReference type="Pfam" id="PF04542"/>
    </source>
</evidence>
<dbReference type="InterPro" id="IPR013324">
    <property type="entry name" value="RNA_pol_sigma_r3/r4-like"/>
</dbReference>
<organism evidence="9 10">
    <name type="scientific">Mesorhizobium shangrilense</name>
    <dbReference type="NCBI Taxonomy" id="460060"/>
    <lineage>
        <taxon>Bacteria</taxon>
        <taxon>Pseudomonadati</taxon>
        <taxon>Pseudomonadota</taxon>
        <taxon>Alphaproteobacteria</taxon>
        <taxon>Hyphomicrobiales</taxon>
        <taxon>Phyllobacteriaceae</taxon>
        <taxon>Mesorhizobium</taxon>
    </lineage>
</organism>
<sequence length="325" mass="36572">MTMQQRYEPTGLFDVRYAAFLATVAHLRVRLHRYCARMTGSTLDAEDVMQEALFEAYRKIEKLDDPGALRPWLFRIAHNRCIDFLRSRQARERAEANFAEDEIILPVEPAGQGAERAIERLVIHLPPKERACVLLKDVFDYSLEEIADLVDSTVGGVKAALSRGRSKLAALPAEPLADSAPERDPELSKLLSRYVELFNRRDWDGVRALTSADAQLRVSDCFRGQLSESPYFVEYEKGKATWKMVVGEVDGEALLLVLHRNDDDVWKPAYPVRIQAADGTIDRIADYYACPWMLPAALVVGVDPDNTGIDADSMRRFTEASPAGR</sequence>
<dbReference type="Gene3D" id="1.10.10.10">
    <property type="entry name" value="Winged helix-like DNA-binding domain superfamily/Winged helix DNA-binding domain"/>
    <property type="match status" value="1"/>
</dbReference>
<accession>A0ABV2DDJ7</accession>
<dbReference type="Pfam" id="PF04542">
    <property type="entry name" value="Sigma70_r2"/>
    <property type="match status" value="1"/>
</dbReference>
<evidence type="ECO:0000256" key="4">
    <source>
        <dbReference type="ARBA" id="ARBA00023082"/>
    </source>
</evidence>
<keyword evidence="4" id="KW-0731">Sigma factor</keyword>
<evidence type="ECO:0000313" key="10">
    <source>
        <dbReference type="Proteomes" id="UP001548832"/>
    </source>
</evidence>
<dbReference type="InterPro" id="IPR013249">
    <property type="entry name" value="RNA_pol_sigma70_r4_t2"/>
</dbReference>
<dbReference type="PANTHER" id="PTHR43133">
    <property type="entry name" value="RNA POLYMERASE ECF-TYPE SIGMA FACTO"/>
    <property type="match status" value="1"/>
</dbReference>
<reference evidence="9 10" key="1">
    <citation type="submission" date="2024-06" db="EMBL/GenBank/DDBJ databases">
        <authorList>
            <person name="Kim D.-U."/>
        </authorList>
    </citation>
    <scope>NUCLEOTIDE SEQUENCE [LARGE SCALE GENOMIC DNA]</scope>
    <source>
        <strain evidence="9 10">KACC15460</strain>
    </source>
</reference>
<keyword evidence="3" id="KW-0805">Transcription regulation</keyword>
<dbReference type="InterPro" id="IPR032710">
    <property type="entry name" value="NTF2-like_dom_sf"/>
</dbReference>
<evidence type="ECO:0000256" key="6">
    <source>
        <dbReference type="ARBA" id="ARBA00023163"/>
    </source>
</evidence>
<comment type="similarity">
    <text evidence="1">Belongs to the sigma-70 factor family. ECF subfamily.</text>
</comment>
<dbReference type="Gene3D" id="3.10.450.50">
    <property type="match status" value="1"/>
</dbReference>
<dbReference type="SUPFAM" id="SSF54427">
    <property type="entry name" value="NTF2-like"/>
    <property type="match status" value="1"/>
</dbReference>
<evidence type="ECO:0000256" key="5">
    <source>
        <dbReference type="ARBA" id="ARBA00023125"/>
    </source>
</evidence>
<gene>
    <name evidence="9" type="ORF">ABVQ20_13985</name>
</gene>
<keyword evidence="5" id="KW-0238">DNA-binding</keyword>
<evidence type="ECO:0000256" key="3">
    <source>
        <dbReference type="ARBA" id="ARBA00023015"/>
    </source>
</evidence>
<evidence type="ECO:0000259" key="8">
    <source>
        <dbReference type="Pfam" id="PF08281"/>
    </source>
</evidence>
<evidence type="ECO:0000256" key="2">
    <source>
        <dbReference type="ARBA" id="ARBA00011344"/>
    </source>
</evidence>
<comment type="caution">
    <text evidence="9">The sequence shown here is derived from an EMBL/GenBank/DDBJ whole genome shotgun (WGS) entry which is preliminary data.</text>
</comment>
<dbReference type="InterPro" id="IPR036388">
    <property type="entry name" value="WH-like_DNA-bd_sf"/>
</dbReference>
<name>A0ABV2DDJ7_9HYPH</name>
<dbReference type="SUPFAM" id="SSF88659">
    <property type="entry name" value="Sigma3 and sigma4 domains of RNA polymerase sigma factors"/>
    <property type="match status" value="1"/>
</dbReference>
<dbReference type="CDD" id="cd06171">
    <property type="entry name" value="Sigma70_r4"/>
    <property type="match status" value="1"/>
</dbReference>
<protein>
    <submittedName>
        <fullName evidence="9">Sigma-70 family RNA polymerase sigma factor</fullName>
    </submittedName>
</protein>
<feature type="domain" description="RNA polymerase sigma factor 70 region 4 type 2" evidence="8">
    <location>
        <begin position="116"/>
        <end position="168"/>
    </location>
</feature>
<dbReference type="InterPro" id="IPR014284">
    <property type="entry name" value="RNA_pol_sigma-70_dom"/>
</dbReference>
<dbReference type="PANTHER" id="PTHR43133:SF8">
    <property type="entry name" value="RNA POLYMERASE SIGMA FACTOR HI_1459-RELATED"/>
    <property type="match status" value="1"/>
</dbReference>
<dbReference type="Proteomes" id="UP001548832">
    <property type="component" value="Unassembled WGS sequence"/>
</dbReference>
<dbReference type="InterPro" id="IPR039425">
    <property type="entry name" value="RNA_pol_sigma-70-like"/>
</dbReference>
<dbReference type="InterPro" id="IPR007627">
    <property type="entry name" value="RNA_pol_sigma70_r2"/>
</dbReference>
<dbReference type="NCBIfam" id="TIGR02937">
    <property type="entry name" value="sigma70-ECF"/>
    <property type="match status" value="1"/>
</dbReference>
<dbReference type="SUPFAM" id="SSF88946">
    <property type="entry name" value="Sigma2 domain of RNA polymerase sigma factors"/>
    <property type="match status" value="1"/>
</dbReference>
<evidence type="ECO:0000313" key="9">
    <source>
        <dbReference type="EMBL" id="MET2828090.1"/>
    </source>
</evidence>
<dbReference type="EMBL" id="JBEWSZ010000001">
    <property type="protein sequence ID" value="MET2828090.1"/>
    <property type="molecule type" value="Genomic_DNA"/>
</dbReference>
<comment type="subunit">
    <text evidence="2">Interacts transiently with the RNA polymerase catalytic core formed by RpoA, RpoB, RpoC and RpoZ (2 alpha, 1 beta, 1 beta' and 1 omega subunit) to form the RNA polymerase holoenzyme that can initiate transcription.</text>
</comment>
<dbReference type="RefSeq" id="WP_354460092.1">
    <property type="nucleotide sequence ID" value="NZ_JBEWSZ010000001.1"/>
</dbReference>
<dbReference type="Pfam" id="PF08281">
    <property type="entry name" value="Sigma70_r4_2"/>
    <property type="match status" value="1"/>
</dbReference>
<evidence type="ECO:0000256" key="1">
    <source>
        <dbReference type="ARBA" id="ARBA00010641"/>
    </source>
</evidence>
<dbReference type="InterPro" id="IPR013325">
    <property type="entry name" value="RNA_pol_sigma_r2"/>
</dbReference>